<protein>
    <submittedName>
        <fullName evidence="3">Acetoin utilization protein</fullName>
    </submittedName>
</protein>
<dbReference type="Gene3D" id="3.40.800.20">
    <property type="entry name" value="Histone deacetylase domain"/>
    <property type="match status" value="1"/>
</dbReference>
<accession>A0ABQ5VVT6</accession>
<gene>
    <name evidence="3" type="ORF">GCM10007939_16710</name>
</gene>
<proteinExistence type="inferred from homology"/>
<dbReference type="PANTHER" id="PTHR10625">
    <property type="entry name" value="HISTONE DEACETYLASE HDAC1-RELATED"/>
    <property type="match status" value="1"/>
</dbReference>
<dbReference type="Pfam" id="PF00850">
    <property type="entry name" value="Hist_deacetyl"/>
    <property type="match status" value="1"/>
</dbReference>
<dbReference type="SUPFAM" id="SSF52768">
    <property type="entry name" value="Arginase/deacetylase"/>
    <property type="match status" value="1"/>
</dbReference>
<name>A0ABQ5VVT6_9RHOB</name>
<dbReference type="EMBL" id="BSNN01000004">
    <property type="protein sequence ID" value="GLQ35388.1"/>
    <property type="molecule type" value="Genomic_DNA"/>
</dbReference>
<dbReference type="InterPro" id="IPR000286">
    <property type="entry name" value="HDACs"/>
</dbReference>
<evidence type="ECO:0000256" key="1">
    <source>
        <dbReference type="ARBA" id="ARBA00005947"/>
    </source>
</evidence>
<evidence type="ECO:0000259" key="2">
    <source>
        <dbReference type="Pfam" id="PF00850"/>
    </source>
</evidence>
<dbReference type="InterPro" id="IPR037138">
    <property type="entry name" value="His_deacetylse_dom_sf"/>
</dbReference>
<dbReference type="CDD" id="cd11599">
    <property type="entry name" value="HDAC_classII_2"/>
    <property type="match status" value="1"/>
</dbReference>
<evidence type="ECO:0000313" key="4">
    <source>
        <dbReference type="Proteomes" id="UP001156694"/>
    </source>
</evidence>
<dbReference type="Proteomes" id="UP001156694">
    <property type="component" value="Unassembled WGS sequence"/>
</dbReference>
<dbReference type="InterPro" id="IPR023696">
    <property type="entry name" value="Ureohydrolase_dom_sf"/>
</dbReference>
<dbReference type="PRINTS" id="PR01270">
    <property type="entry name" value="HDASUPER"/>
</dbReference>
<organism evidence="3 4">
    <name type="scientific">Amylibacter marinus</name>
    <dbReference type="NCBI Taxonomy" id="1475483"/>
    <lineage>
        <taxon>Bacteria</taxon>
        <taxon>Pseudomonadati</taxon>
        <taxon>Pseudomonadota</taxon>
        <taxon>Alphaproteobacteria</taxon>
        <taxon>Rhodobacterales</taxon>
        <taxon>Paracoccaceae</taxon>
        <taxon>Amylibacter</taxon>
    </lineage>
</organism>
<dbReference type="PANTHER" id="PTHR10625:SF10">
    <property type="entry name" value="HISTONE DEACETYLASE HDAC1"/>
    <property type="match status" value="1"/>
</dbReference>
<feature type="domain" description="Histone deacetylase" evidence="2">
    <location>
        <begin position="3"/>
        <end position="253"/>
    </location>
</feature>
<evidence type="ECO:0000313" key="3">
    <source>
        <dbReference type="EMBL" id="GLQ35388.1"/>
    </source>
</evidence>
<sequence length="258" mass="27199">MVSLAHPAQYFDRIQAACPATGVVSLDGDTHVMNASFNAALRGVGAICHAVDLILQAKDTNAFCATRPPGHHAEAETPMGFCLFGTAAIGAKYALKQAGINRVAVVDFDVHHGNGTQDLVWNDPEIILVTSQEMPLWPGTGDATERGAHENVINIPLSAGASGADLMDHYHQNALPALVAHAPDLLIISAGFDAHCADPLAGLAFTTADYTEITKMLCDFADQHCHGRVVSTLEGGYDLDALADSVAAHVSVLMEHSR</sequence>
<reference evidence="4" key="1">
    <citation type="journal article" date="2019" name="Int. J. Syst. Evol. Microbiol.">
        <title>The Global Catalogue of Microorganisms (GCM) 10K type strain sequencing project: providing services to taxonomists for standard genome sequencing and annotation.</title>
        <authorList>
            <consortium name="The Broad Institute Genomics Platform"/>
            <consortium name="The Broad Institute Genome Sequencing Center for Infectious Disease"/>
            <person name="Wu L."/>
            <person name="Ma J."/>
        </authorList>
    </citation>
    <scope>NUCLEOTIDE SEQUENCE [LARGE SCALE GENOMIC DNA]</scope>
    <source>
        <strain evidence="4">NBRC 110140</strain>
    </source>
</reference>
<comment type="caution">
    <text evidence="3">The sequence shown here is derived from an EMBL/GenBank/DDBJ whole genome shotgun (WGS) entry which is preliminary data.</text>
</comment>
<keyword evidence="4" id="KW-1185">Reference proteome</keyword>
<comment type="similarity">
    <text evidence="1">Belongs to the histone deacetylase family.</text>
</comment>
<dbReference type="InterPro" id="IPR023801">
    <property type="entry name" value="His_deacetylse_dom"/>
</dbReference>